<dbReference type="Pfam" id="PF13175">
    <property type="entry name" value="AAA_15"/>
    <property type="match status" value="1"/>
</dbReference>
<dbReference type="InterPro" id="IPR051396">
    <property type="entry name" value="Bact_Antivir_Def_Nuclease"/>
</dbReference>
<dbReference type="Gene3D" id="3.40.50.300">
    <property type="entry name" value="P-loop containing nucleotide triphosphate hydrolases"/>
    <property type="match status" value="1"/>
</dbReference>
<dbReference type="InterPro" id="IPR027417">
    <property type="entry name" value="P-loop_NTPase"/>
</dbReference>
<accession>A0ABX9ZN88</accession>
<evidence type="ECO:0000259" key="1">
    <source>
        <dbReference type="Pfam" id="PF13175"/>
    </source>
</evidence>
<dbReference type="Pfam" id="PF14491">
    <property type="entry name" value="DUF4435"/>
    <property type="match status" value="1"/>
</dbReference>
<evidence type="ECO:0000313" key="4">
    <source>
        <dbReference type="Proteomes" id="UP000270216"/>
    </source>
</evidence>
<comment type="caution">
    <text evidence="3">The sequence shown here is derived from an EMBL/GenBank/DDBJ whole genome shotgun (WGS) entry which is preliminary data.</text>
</comment>
<dbReference type="PANTHER" id="PTHR43581:SF4">
    <property type="entry name" value="ATP_GTP PHOSPHATASE"/>
    <property type="match status" value="1"/>
</dbReference>
<evidence type="ECO:0000259" key="2">
    <source>
        <dbReference type="Pfam" id="PF14491"/>
    </source>
</evidence>
<dbReference type="InterPro" id="IPR029492">
    <property type="entry name" value="DUF4435"/>
</dbReference>
<reference evidence="3 4" key="1">
    <citation type="submission" date="2018-12" db="EMBL/GenBank/DDBJ databases">
        <title>Whole genome sequence of a Pandoraea apista isolate from a patient with cystic fibrosis.</title>
        <authorList>
            <person name="Kenna D.T."/>
            <person name="Turton J.F."/>
        </authorList>
    </citation>
    <scope>NUCLEOTIDE SEQUENCE [LARGE SCALE GENOMIC DNA]</scope>
    <source>
        <strain evidence="3 4">Pa13324</strain>
    </source>
</reference>
<sequence>MKIDNLRVSNFRGISEVSMNNLGSMVIIAGQNGSGKSCVFDAIRLLKSVYGGYQANEWQQWMGEFQINLTNRSSDFTSIFNDVTRELRITCDFRLAEAERKYITEHADELLREKIWRTILPEAYSFGGYQMAMFAAQFREREPEVAQRAKEEYNLLMQELAAPTIRGEFFITPGTTPQITNSITLPVVFSTFRPLEIGVLDYHGAQRHYGRENVQGINLNLEANEQQRSQTALYNYAAKYTNVKGEMAASYVKELLAEKAGGLGAGRATLTKTLQELFTTFFPEKQFLGPQATPTGALSFPVVTTSGGKHDLDELSAGEKEILYGYLRIRNSAPQHSIILLDEPELHLNPRLIRGLPQFYKKNLGEELGNQIWLVSHSDALLREVVGRDGYNVFHMLPCGKVPLGESQLKPLSVTADLDLAMIDLVGDLAAYRPSGKVIIFEGGGDSDFDQKVVSSLFPEILEQANLVSGTNKLRVRALHETLDAASQKGQLPFKFFAITDRDSDADSPTARTVNLFSWDVYHIENYFLEPKFISKVLSSLSIESKLTDNEIWDDLRQAAQDSLPQLIRHEMASYANKQMIGSIDMSGDPKAADLSAVLSESVIRSFNKVKNAFESELSIDKLRELENSIRDRYVKSIADGTWASKVKGRDILKRFANKHAPNVTYEAFRNLLISQMKDSGYKPAGMKSVIDRILNL</sequence>
<organism evidence="3 4">
    <name type="scientific">Pandoraea apista</name>
    <dbReference type="NCBI Taxonomy" id="93218"/>
    <lineage>
        <taxon>Bacteria</taxon>
        <taxon>Pseudomonadati</taxon>
        <taxon>Pseudomonadota</taxon>
        <taxon>Betaproteobacteria</taxon>
        <taxon>Burkholderiales</taxon>
        <taxon>Burkholderiaceae</taxon>
        <taxon>Pandoraea</taxon>
    </lineage>
</organism>
<dbReference type="EMBL" id="RWHX01000025">
    <property type="protein sequence ID" value="RSK79771.1"/>
    <property type="molecule type" value="Genomic_DNA"/>
</dbReference>
<dbReference type="Proteomes" id="UP000270216">
    <property type="component" value="Unassembled WGS sequence"/>
</dbReference>
<dbReference type="InterPro" id="IPR041685">
    <property type="entry name" value="AAA_GajA/Old/RecF-like"/>
</dbReference>
<keyword evidence="4" id="KW-1185">Reference proteome</keyword>
<dbReference type="SUPFAM" id="SSF52540">
    <property type="entry name" value="P-loop containing nucleoside triphosphate hydrolases"/>
    <property type="match status" value="1"/>
</dbReference>
<proteinExistence type="predicted"/>
<dbReference type="PANTHER" id="PTHR43581">
    <property type="entry name" value="ATP/GTP PHOSPHATASE"/>
    <property type="match status" value="1"/>
</dbReference>
<gene>
    <name evidence="3" type="ORF">EJE83_14665</name>
</gene>
<protein>
    <submittedName>
        <fullName evidence="3">DUF4435 domain-containing protein</fullName>
    </submittedName>
</protein>
<feature type="domain" description="DUF4435" evidence="2">
    <location>
        <begin position="439"/>
        <end position="630"/>
    </location>
</feature>
<name>A0ABX9ZN88_9BURK</name>
<dbReference type="RefSeq" id="WP_107338403.1">
    <property type="nucleotide sequence ID" value="NZ_PYYA01000045.1"/>
</dbReference>
<evidence type="ECO:0000313" key="3">
    <source>
        <dbReference type="EMBL" id="RSK79771.1"/>
    </source>
</evidence>
<feature type="domain" description="Endonuclease GajA/Old nuclease/RecF-like AAA" evidence="1">
    <location>
        <begin position="1"/>
        <end position="381"/>
    </location>
</feature>